<dbReference type="GO" id="GO:0017004">
    <property type="term" value="P:cytochrome complex assembly"/>
    <property type="evidence" value="ECO:0007669"/>
    <property type="project" value="UniProtKB-KW"/>
</dbReference>
<dbReference type="KEGG" id="dpf:ON006_04315"/>
<dbReference type="InterPro" id="IPR017937">
    <property type="entry name" value="Thioredoxin_CS"/>
</dbReference>
<dbReference type="InterPro" id="IPR000866">
    <property type="entry name" value="AhpC/TSA"/>
</dbReference>
<reference evidence="7" key="1">
    <citation type="submission" date="2022-11" db="EMBL/GenBank/DDBJ databases">
        <title>Dyadobacter pollutisoli sp. nov., isolated from plastic dumped soil.</title>
        <authorList>
            <person name="Kim J.M."/>
            <person name="Kim K.R."/>
            <person name="Lee J.K."/>
            <person name="Hao L."/>
            <person name="Jeon C.O."/>
        </authorList>
    </citation>
    <scope>NUCLEOTIDE SEQUENCE</scope>
    <source>
        <strain evidence="7">U1</strain>
    </source>
</reference>
<evidence type="ECO:0000259" key="6">
    <source>
        <dbReference type="PROSITE" id="PS51352"/>
    </source>
</evidence>
<feature type="domain" description="Thioredoxin" evidence="6">
    <location>
        <begin position="231"/>
        <end position="374"/>
    </location>
</feature>
<dbReference type="GO" id="GO:0016209">
    <property type="term" value="F:antioxidant activity"/>
    <property type="evidence" value="ECO:0007669"/>
    <property type="project" value="InterPro"/>
</dbReference>
<evidence type="ECO:0000313" key="8">
    <source>
        <dbReference type="Proteomes" id="UP001164653"/>
    </source>
</evidence>
<keyword evidence="8" id="KW-1185">Reference proteome</keyword>
<evidence type="ECO:0000256" key="4">
    <source>
        <dbReference type="ARBA" id="ARBA00023284"/>
    </source>
</evidence>
<dbReference type="RefSeq" id="WP_244824677.1">
    <property type="nucleotide sequence ID" value="NZ_CP112998.1"/>
</dbReference>
<feature type="chain" id="PRO_5038738802" evidence="5">
    <location>
        <begin position="17"/>
        <end position="374"/>
    </location>
</feature>
<dbReference type="GO" id="GO:0030313">
    <property type="term" value="C:cell envelope"/>
    <property type="evidence" value="ECO:0007669"/>
    <property type="project" value="UniProtKB-SubCell"/>
</dbReference>
<accession>A0A9E8SQL7</accession>
<dbReference type="PROSITE" id="PS51352">
    <property type="entry name" value="THIOREDOXIN_2"/>
    <property type="match status" value="1"/>
</dbReference>
<dbReference type="PROSITE" id="PS00194">
    <property type="entry name" value="THIOREDOXIN_1"/>
    <property type="match status" value="1"/>
</dbReference>
<dbReference type="InterPro" id="IPR036249">
    <property type="entry name" value="Thioredoxin-like_sf"/>
</dbReference>
<dbReference type="Gene3D" id="3.40.30.10">
    <property type="entry name" value="Glutaredoxin"/>
    <property type="match status" value="1"/>
</dbReference>
<organism evidence="7 8">
    <name type="scientific">Dyadobacter pollutisoli</name>
    <dbReference type="NCBI Taxonomy" id="2910158"/>
    <lineage>
        <taxon>Bacteria</taxon>
        <taxon>Pseudomonadati</taxon>
        <taxon>Bacteroidota</taxon>
        <taxon>Cytophagia</taxon>
        <taxon>Cytophagales</taxon>
        <taxon>Spirosomataceae</taxon>
        <taxon>Dyadobacter</taxon>
    </lineage>
</organism>
<dbReference type="SUPFAM" id="SSF52833">
    <property type="entry name" value="Thioredoxin-like"/>
    <property type="match status" value="1"/>
</dbReference>
<dbReference type="Proteomes" id="UP001164653">
    <property type="component" value="Chromosome"/>
</dbReference>
<dbReference type="CDD" id="cd02966">
    <property type="entry name" value="TlpA_like_family"/>
    <property type="match status" value="1"/>
</dbReference>
<dbReference type="Pfam" id="PF00578">
    <property type="entry name" value="AhpC-TSA"/>
    <property type="match status" value="1"/>
</dbReference>
<dbReference type="InterPro" id="IPR013766">
    <property type="entry name" value="Thioredoxin_domain"/>
</dbReference>
<name>A0A9E8SQL7_9BACT</name>
<keyword evidence="5" id="KW-0732">Signal</keyword>
<keyword evidence="3" id="KW-1015">Disulfide bond</keyword>
<dbReference type="PANTHER" id="PTHR42852:SF6">
    <property type="entry name" value="THIOL:DISULFIDE INTERCHANGE PROTEIN DSBE"/>
    <property type="match status" value="1"/>
</dbReference>
<dbReference type="Pfam" id="PF14289">
    <property type="entry name" value="DUF4369"/>
    <property type="match status" value="1"/>
</dbReference>
<keyword evidence="4" id="KW-0676">Redox-active center</keyword>
<dbReference type="AlphaFoldDB" id="A0A9E8SQL7"/>
<dbReference type="EMBL" id="CP112998">
    <property type="protein sequence ID" value="WAC13187.1"/>
    <property type="molecule type" value="Genomic_DNA"/>
</dbReference>
<dbReference type="InterPro" id="IPR025380">
    <property type="entry name" value="DUF4369"/>
</dbReference>
<evidence type="ECO:0000256" key="1">
    <source>
        <dbReference type="ARBA" id="ARBA00004196"/>
    </source>
</evidence>
<gene>
    <name evidence="7" type="ORF">ON006_04315</name>
</gene>
<comment type="subcellular location">
    <subcellularLocation>
        <location evidence="1">Cell envelope</location>
    </subcellularLocation>
</comment>
<dbReference type="InterPro" id="IPR050553">
    <property type="entry name" value="Thioredoxin_ResA/DsbE_sf"/>
</dbReference>
<dbReference type="PANTHER" id="PTHR42852">
    <property type="entry name" value="THIOL:DISULFIDE INTERCHANGE PROTEIN DSBE"/>
    <property type="match status" value="1"/>
</dbReference>
<evidence type="ECO:0000256" key="2">
    <source>
        <dbReference type="ARBA" id="ARBA00022748"/>
    </source>
</evidence>
<protein>
    <submittedName>
        <fullName evidence="7">TlpA disulfide reductase family protein</fullName>
    </submittedName>
</protein>
<evidence type="ECO:0000256" key="3">
    <source>
        <dbReference type="ARBA" id="ARBA00023157"/>
    </source>
</evidence>
<proteinExistence type="predicted"/>
<keyword evidence="2" id="KW-0201">Cytochrome c-type biogenesis</keyword>
<evidence type="ECO:0000313" key="7">
    <source>
        <dbReference type="EMBL" id="WAC13187.1"/>
    </source>
</evidence>
<dbReference type="GO" id="GO:0016491">
    <property type="term" value="F:oxidoreductase activity"/>
    <property type="evidence" value="ECO:0007669"/>
    <property type="project" value="InterPro"/>
</dbReference>
<feature type="signal peptide" evidence="5">
    <location>
        <begin position="1"/>
        <end position="16"/>
    </location>
</feature>
<sequence length="374" mass="41559">MSYRSLLYLMLLPALAAAQGKSFTIKGKLADSKSTKIYLYIADIITGTSRSDSTTIDKGSFVFKGELQTPLKAILFSVPDHNRLDFYIEAGTIQIESKDSLHNALARGGKLNADFIELRRVTDPLDEQMRSFNKMMQAQLAASPQKETDVDFQRQWDAKRRSSIVQHQEANLNFVKSNPDNLASIYALASLAGSKPNLAVIRPLFLGLNEPVRNSPLGKLYGQKLEKLSQVSVGALAPEFTQTDTAGRAVALKDFRGKYVLIDFWASWCGPCRAENPNLVKAFEQYKNNNFTVIGVSLDKKSARQAWLNAIAKDGLPWTQVSDLKGWDNEVSRMYSIESIPENFLIDPAGKIIATNLRGAGLNQKLSELFDSKK</sequence>
<evidence type="ECO:0000256" key="5">
    <source>
        <dbReference type="SAM" id="SignalP"/>
    </source>
</evidence>